<comment type="caution">
    <text evidence="3">The sequence shown here is derived from an EMBL/GenBank/DDBJ whole genome shotgun (WGS) entry which is preliminary data.</text>
</comment>
<dbReference type="AlphaFoldDB" id="A0A845R058"/>
<gene>
    <name evidence="3" type="ORF">D3Z33_12100</name>
</gene>
<evidence type="ECO:0000313" key="4">
    <source>
        <dbReference type="Proteomes" id="UP000467132"/>
    </source>
</evidence>
<dbReference type="RefSeq" id="WP_160198064.1">
    <property type="nucleotide sequence ID" value="NZ_QXXA01000013.1"/>
</dbReference>
<reference evidence="3 4" key="1">
    <citation type="submission" date="2018-08" db="EMBL/GenBank/DDBJ databases">
        <title>Murine metabolic-syndrome-specific gut microbial biobank.</title>
        <authorList>
            <person name="Liu C."/>
        </authorList>
    </citation>
    <scope>NUCLEOTIDE SEQUENCE [LARGE SCALE GENOMIC DNA]</scope>
    <source>
        <strain evidence="3 4">583</strain>
    </source>
</reference>
<keyword evidence="1" id="KW-0175">Coiled coil</keyword>
<dbReference type="EMBL" id="QXXA01000013">
    <property type="protein sequence ID" value="NBI07594.1"/>
    <property type="molecule type" value="Genomic_DNA"/>
</dbReference>
<organism evidence="3 4">
    <name type="scientific">Senegalia massiliensis</name>
    <dbReference type="NCBI Taxonomy" id="1720316"/>
    <lineage>
        <taxon>Bacteria</taxon>
        <taxon>Bacillati</taxon>
        <taxon>Bacillota</taxon>
        <taxon>Clostridia</taxon>
        <taxon>Eubacteriales</taxon>
        <taxon>Clostridiaceae</taxon>
        <taxon>Senegalia</taxon>
    </lineage>
</organism>
<accession>A0A845R058</accession>
<sequence length="296" mass="35326">MTSKKYIYILSGILCCSLILLLVIFGIEKENKRIKEIANEEEKLKKVYTNKNKEIENDVDSKIAEELFGQSEEERVVKVSSYILNEFHSYINRKEYKKAYSMLDEKYREDFNYTLEEFKLEYSKRKIEKYLMGDLATYGIDRDISFNYYIITKQGFINKNLTIFRKDNNITLANEIITNISEMNTSVENENIELLIKRKYKVDGKVAYLVEIMNNKDESLIINNTKEGIYSLYEGRKIGHKLLNKNIEYYDMDYMINPDEKEEYLIKFQTENDIDNIWLENKDGKKIELNFLKNRI</sequence>
<evidence type="ECO:0000256" key="1">
    <source>
        <dbReference type="SAM" id="Coils"/>
    </source>
</evidence>
<dbReference type="OrthoDB" id="10021029at2"/>
<dbReference type="Proteomes" id="UP000467132">
    <property type="component" value="Unassembled WGS sequence"/>
</dbReference>
<keyword evidence="2" id="KW-0472">Membrane</keyword>
<feature type="coiled-coil region" evidence="1">
    <location>
        <begin position="27"/>
        <end position="65"/>
    </location>
</feature>
<keyword evidence="2" id="KW-0812">Transmembrane</keyword>
<evidence type="ECO:0000313" key="3">
    <source>
        <dbReference type="EMBL" id="NBI07594.1"/>
    </source>
</evidence>
<keyword evidence="4" id="KW-1185">Reference proteome</keyword>
<proteinExistence type="predicted"/>
<protein>
    <submittedName>
        <fullName evidence="3">Uncharacterized protein</fullName>
    </submittedName>
</protein>
<keyword evidence="2" id="KW-1133">Transmembrane helix</keyword>
<feature type="transmembrane region" description="Helical" evidence="2">
    <location>
        <begin position="6"/>
        <end position="27"/>
    </location>
</feature>
<evidence type="ECO:0000256" key="2">
    <source>
        <dbReference type="SAM" id="Phobius"/>
    </source>
</evidence>
<name>A0A845R058_9CLOT</name>